<keyword evidence="3 6" id="KW-0812">Transmembrane</keyword>
<evidence type="ECO:0000256" key="5">
    <source>
        <dbReference type="ARBA" id="ARBA00023136"/>
    </source>
</evidence>
<feature type="transmembrane region" description="Helical" evidence="6">
    <location>
        <begin position="388"/>
        <end position="414"/>
    </location>
</feature>
<keyword evidence="2" id="KW-1003">Cell membrane</keyword>
<dbReference type="PANTHER" id="PTHR30250:SF11">
    <property type="entry name" value="O-ANTIGEN TRANSPORTER-RELATED"/>
    <property type="match status" value="1"/>
</dbReference>
<feature type="transmembrane region" description="Helical" evidence="6">
    <location>
        <begin position="119"/>
        <end position="138"/>
    </location>
</feature>
<dbReference type="InterPro" id="IPR002797">
    <property type="entry name" value="Polysacc_synth"/>
</dbReference>
<feature type="transmembrane region" description="Helical" evidence="6">
    <location>
        <begin position="334"/>
        <end position="351"/>
    </location>
</feature>
<keyword evidence="5 6" id="KW-0472">Membrane</keyword>
<feature type="transmembrane region" description="Helical" evidence="6">
    <location>
        <begin position="222"/>
        <end position="243"/>
    </location>
</feature>
<accession>A0A381YUR7</accession>
<dbReference type="InterPro" id="IPR050833">
    <property type="entry name" value="Poly_Biosynth_Transport"/>
</dbReference>
<dbReference type="AlphaFoldDB" id="A0A381YUR7"/>
<sequence length="420" mass="47327">MLKKIGIVTFADAITKGIGYLILPVYLGLMPQHEYGEYGFILSFVGPFSLIIGLSVYVPFIRNFCVDNADISTQEELVSTVFISLFFWLILVDLLLFFFKSFIIDIYIALFHISEFADIKYYLILLLVNTGIILLYCYSLLIGRKSTKEIVLFTTIKFIFTSISSILFLYFNVLGSESVLNRLFGLFIAEFLIAFTYIIFYVKPYISFEINSTILKAQLKTAIPLVPAGLLGLFIVMIDRTLITEHHGLEELASYNLAMIALMPIQMLMSATQVAWAPHLFSLNSIQLALKQTINIMIISFFVMIAGTAVVSALLYLSINYGFISQEYNSVPKIIIYASFGVIASSLIHLNSNMFVHINKTHYQLFVGVIILAINWMVNISLIPKYSFYGAAIAAGTANTIGLIVGLWLLYIILRRLKYA</sequence>
<feature type="transmembrane region" description="Helical" evidence="6">
    <location>
        <begin position="77"/>
        <end position="99"/>
    </location>
</feature>
<protein>
    <submittedName>
        <fullName evidence="7">Uncharacterized protein</fullName>
    </submittedName>
</protein>
<dbReference type="EMBL" id="UINC01019117">
    <property type="protein sequence ID" value="SVA80796.1"/>
    <property type="molecule type" value="Genomic_DNA"/>
</dbReference>
<feature type="transmembrane region" description="Helical" evidence="6">
    <location>
        <begin position="183"/>
        <end position="202"/>
    </location>
</feature>
<dbReference type="GO" id="GO:0005886">
    <property type="term" value="C:plasma membrane"/>
    <property type="evidence" value="ECO:0007669"/>
    <property type="project" value="UniProtKB-SubCell"/>
</dbReference>
<proteinExistence type="predicted"/>
<evidence type="ECO:0000313" key="7">
    <source>
        <dbReference type="EMBL" id="SVA80796.1"/>
    </source>
</evidence>
<reference evidence="7" key="1">
    <citation type="submission" date="2018-05" db="EMBL/GenBank/DDBJ databases">
        <authorList>
            <person name="Lanie J.A."/>
            <person name="Ng W.-L."/>
            <person name="Kazmierczak K.M."/>
            <person name="Andrzejewski T.M."/>
            <person name="Davidsen T.M."/>
            <person name="Wayne K.J."/>
            <person name="Tettelin H."/>
            <person name="Glass J.I."/>
            <person name="Rusch D."/>
            <person name="Podicherti R."/>
            <person name="Tsui H.-C.T."/>
            <person name="Winkler M.E."/>
        </authorList>
    </citation>
    <scope>NUCLEOTIDE SEQUENCE</scope>
</reference>
<organism evidence="7">
    <name type="scientific">marine metagenome</name>
    <dbReference type="NCBI Taxonomy" id="408172"/>
    <lineage>
        <taxon>unclassified sequences</taxon>
        <taxon>metagenomes</taxon>
        <taxon>ecological metagenomes</taxon>
    </lineage>
</organism>
<evidence type="ECO:0000256" key="6">
    <source>
        <dbReference type="SAM" id="Phobius"/>
    </source>
</evidence>
<evidence type="ECO:0000256" key="4">
    <source>
        <dbReference type="ARBA" id="ARBA00022989"/>
    </source>
</evidence>
<feature type="transmembrane region" description="Helical" evidence="6">
    <location>
        <begin position="363"/>
        <end position="382"/>
    </location>
</feature>
<feature type="transmembrane region" description="Helical" evidence="6">
    <location>
        <begin position="255"/>
        <end position="276"/>
    </location>
</feature>
<dbReference type="Pfam" id="PF01943">
    <property type="entry name" value="Polysacc_synt"/>
    <property type="match status" value="1"/>
</dbReference>
<name>A0A381YUR7_9ZZZZ</name>
<dbReference type="PANTHER" id="PTHR30250">
    <property type="entry name" value="PST FAMILY PREDICTED COLANIC ACID TRANSPORTER"/>
    <property type="match status" value="1"/>
</dbReference>
<comment type="subcellular location">
    <subcellularLocation>
        <location evidence="1">Cell membrane</location>
        <topology evidence="1">Multi-pass membrane protein</topology>
    </subcellularLocation>
</comment>
<feature type="transmembrane region" description="Helical" evidence="6">
    <location>
        <begin position="39"/>
        <end position="65"/>
    </location>
</feature>
<evidence type="ECO:0000256" key="1">
    <source>
        <dbReference type="ARBA" id="ARBA00004651"/>
    </source>
</evidence>
<feature type="transmembrane region" description="Helical" evidence="6">
    <location>
        <begin position="150"/>
        <end position="171"/>
    </location>
</feature>
<keyword evidence="4 6" id="KW-1133">Transmembrane helix</keyword>
<feature type="transmembrane region" description="Helical" evidence="6">
    <location>
        <begin position="7"/>
        <end position="27"/>
    </location>
</feature>
<gene>
    <name evidence="7" type="ORF">METZ01_LOCUS133650</name>
</gene>
<evidence type="ECO:0000256" key="3">
    <source>
        <dbReference type="ARBA" id="ARBA00022692"/>
    </source>
</evidence>
<feature type="transmembrane region" description="Helical" evidence="6">
    <location>
        <begin position="296"/>
        <end position="319"/>
    </location>
</feature>
<evidence type="ECO:0000256" key="2">
    <source>
        <dbReference type="ARBA" id="ARBA00022475"/>
    </source>
</evidence>